<dbReference type="InterPro" id="IPR019099">
    <property type="entry name" value="Uncharacterised_PGPGW_TM"/>
</dbReference>
<dbReference type="KEGG" id="mgau:MGALJ_10240"/>
<keyword evidence="1" id="KW-0472">Membrane</keyword>
<organism evidence="2 3">
    <name type="scientific">Mycobacterium gallinarum</name>
    <dbReference type="NCBI Taxonomy" id="39689"/>
    <lineage>
        <taxon>Bacteria</taxon>
        <taxon>Bacillati</taxon>
        <taxon>Actinomycetota</taxon>
        <taxon>Actinomycetes</taxon>
        <taxon>Mycobacteriales</taxon>
        <taxon>Mycobacteriaceae</taxon>
        <taxon>Mycobacterium</taxon>
    </lineage>
</organism>
<feature type="transmembrane region" description="Helical" evidence="1">
    <location>
        <begin position="100"/>
        <end position="119"/>
    </location>
</feature>
<keyword evidence="1" id="KW-1133">Transmembrane helix</keyword>
<name>A0A9W4B5H7_9MYCO</name>
<evidence type="ECO:0000256" key="1">
    <source>
        <dbReference type="SAM" id="Phobius"/>
    </source>
</evidence>
<evidence type="ECO:0000313" key="3">
    <source>
        <dbReference type="Proteomes" id="UP000465785"/>
    </source>
</evidence>
<dbReference type="AlphaFoldDB" id="A0A9W4B5H7"/>
<feature type="transmembrane region" description="Helical" evidence="1">
    <location>
        <begin position="30"/>
        <end position="51"/>
    </location>
</feature>
<dbReference type="Pfam" id="PF09656">
    <property type="entry name" value="PGPGW"/>
    <property type="match status" value="1"/>
</dbReference>
<reference evidence="2 3" key="1">
    <citation type="journal article" date="2019" name="Emerg. Microbes Infect.">
        <title>Comprehensive subspecies identification of 175 nontuberculous mycobacteria species based on 7547 genomic profiles.</title>
        <authorList>
            <person name="Matsumoto Y."/>
            <person name="Kinjo T."/>
            <person name="Motooka D."/>
            <person name="Nabeya D."/>
            <person name="Jung N."/>
            <person name="Uechi K."/>
            <person name="Horii T."/>
            <person name="Iida T."/>
            <person name="Fujita J."/>
            <person name="Nakamura S."/>
        </authorList>
    </citation>
    <scope>NUCLEOTIDE SEQUENCE [LARGE SCALE GENOMIC DNA]</scope>
    <source>
        <strain evidence="2 3">JCM 6399</strain>
    </source>
</reference>
<keyword evidence="1" id="KW-0812">Transmembrane</keyword>
<dbReference type="NCBIfam" id="TIGR02611">
    <property type="entry name" value="TIGR02611 family protein"/>
    <property type="match status" value="1"/>
</dbReference>
<accession>A0A9W4B5H7</accession>
<keyword evidence="3" id="KW-1185">Reference proteome</keyword>
<dbReference type="RefSeq" id="WP_163726945.1">
    <property type="nucleotide sequence ID" value="NZ_AP022601.1"/>
</dbReference>
<dbReference type="Proteomes" id="UP000465785">
    <property type="component" value="Chromosome"/>
</dbReference>
<protein>
    <submittedName>
        <fullName evidence="2">TIGR02611 family protein</fullName>
    </submittedName>
</protein>
<dbReference type="EMBL" id="AP022601">
    <property type="protein sequence ID" value="BBY91355.1"/>
    <property type="molecule type" value="Genomic_DNA"/>
</dbReference>
<evidence type="ECO:0000313" key="2">
    <source>
        <dbReference type="EMBL" id="BBY91355.1"/>
    </source>
</evidence>
<gene>
    <name evidence="2" type="ORF">MGALJ_10240</name>
</gene>
<dbReference type="InterPro" id="IPR013434">
    <property type="entry name" value="CHP02611"/>
</dbReference>
<sequence length="144" mass="16617">MKQDEEEQPSRVRRWARYRDRLRERPRIEFFYRIGVGIVGLAVFAVGIVAIPYPGPGWAILFVGLGILATEFEWARRLLAYAKERYDKVMDWFQARHWSIQVLGGIFTALVVAGTLWLLGAADWTAELFGFDWRWLNSPIGLGS</sequence>
<feature type="transmembrane region" description="Helical" evidence="1">
    <location>
        <begin position="57"/>
        <end position="79"/>
    </location>
</feature>
<proteinExistence type="predicted"/>